<keyword evidence="7" id="KW-0677">Repeat</keyword>
<organism evidence="14 15">
    <name type="scientific">Solanum pinnatisectum</name>
    <name type="common">tansyleaf nightshade</name>
    <dbReference type="NCBI Taxonomy" id="50273"/>
    <lineage>
        <taxon>Eukaryota</taxon>
        <taxon>Viridiplantae</taxon>
        <taxon>Streptophyta</taxon>
        <taxon>Embryophyta</taxon>
        <taxon>Tracheophyta</taxon>
        <taxon>Spermatophyta</taxon>
        <taxon>Magnoliopsida</taxon>
        <taxon>eudicotyledons</taxon>
        <taxon>Gunneridae</taxon>
        <taxon>Pentapetalae</taxon>
        <taxon>asterids</taxon>
        <taxon>lamiids</taxon>
        <taxon>Solanales</taxon>
        <taxon>Solanaceae</taxon>
        <taxon>Solanoideae</taxon>
        <taxon>Solaneae</taxon>
        <taxon>Solanum</taxon>
    </lineage>
</organism>
<evidence type="ECO:0000256" key="4">
    <source>
        <dbReference type="ARBA" id="ARBA00022614"/>
    </source>
</evidence>
<comment type="caution">
    <text evidence="14">The sequence shown here is derived from an EMBL/GenBank/DDBJ whole genome shotgun (WGS) entry which is preliminary data.</text>
</comment>
<dbReference type="InterPro" id="IPR001611">
    <property type="entry name" value="Leu-rich_rpt"/>
</dbReference>
<evidence type="ECO:0000256" key="10">
    <source>
        <dbReference type="ARBA" id="ARBA00023180"/>
    </source>
</evidence>
<evidence type="ECO:0000259" key="13">
    <source>
        <dbReference type="Pfam" id="PF08263"/>
    </source>
</evidence>
<sequence length="825" mass="92132">MGYGQFSFLLCLFLSVFFFFIHTSSVPQRSKLHSSKIQKNLTVDPSLVLCNFYYYTSSWNMSIDCCSWDGVICDEMTGYVIELDLSCNSLVGKIDSISSLFQLSHLQRLDLSENNFSNFHISPEFGKFSSLTHLDLSWADFSVLVFEQSELYGVIPESIFHLPKLKTLDLSNNFQLSGCFPKTKWNSSASLIHLNLQGVNISGNFLNGTIPSSIFSLPSLTNLELSNNHFSGQLEDIKSNSLLSVDLGNNQLQGHLPESIQNLVNVTNLDLSFNNFSGNVDVSFFSDLKHLSSLGLSYNSISFTNENKVNFTLPESLVYLQLAACEVKELEFLRSAKKLEHLDLSNNKLQGRIPDWALSNWMFSLNSLNLSHNMLTSVNLSPFQSLETIDLRSNSLQGSLPIPPNSTRFFFISENNLSGAIPSSICNLTSLVMLDLTRNNLKGAILQCLGNISSLRVLDMHHNSLTGTLPTTFRFGSSLRSLNLHGNKLEGKVPQSLSNCKELQVLDSGHNHLNDTFPMWLGTLPKLQLLSLRSNELHGSIRTPMIENIFPNLRMLDLSSNAFTENLPTGLFQHLKSMRTIDQTMNAPRYEGADGYYQDSVAVVSKGFERDIVRILYLYTVIDLSSNKFGGQIPSIMGELIAVHILNISHNGLKGHIPPSLGSLSLVESLDLSSNHLVGEIPAQFASLISLEVFNLSYNHLEGCIPQGNQFQTFENNSYEGNDGLRGLPLSKGCGNDSVSETNDTVSGLDDEESNSEFLNDFWKGALMGYGSGLCIGLSIIYFMISTGKLMWLARIIVELEHKIMMGRRKKQRRQRNYRKRNNQL</sequence>
<comment type="similarity">
    <text evidence="2">Belongs to the RLP family.</text>
</comment>
<feature type="chain" id="PRO_5043687334" description="Leucine-rich repeat-containing N-terminal plant-type domain-containing protein" evidence="12">
    <location>
        <begin position="26"/>
        <end position="825"/>
    </location>
</feature>
<dbReference type="FunFam" id="3.80.10.10:FF:000111">
    <property type="entry name" value="LRR receptor-like serine/threonine-protein kinase ERECTA"/>
    <property type="match status" value="1"/>
</dbReference>
<dbReference type="EMBL" id="JAWPEI010000005">
    <property type="protein sequence ID" value="KAK4725704.1"/>
    <property type="molecule type" value="Genomic_DNA"/>
</dbReference>
<evidence type="ECO:0000256" key="8">
    <source>
        <dbReference type="ARBA" id="ARBA00022989"/>
    </source>
</evidence>
<evidence type="ECO:0000313" key="14">
    <source>
        <dbReference type="EMBL" id="KAK4725704.1"/>
    </source>
</evidence>
<dbReference type="InterPro" id="IPR046956">
    <property type="entry name" value="RLP23-like"/>
</dbReference>
<evidence type="ECO:0000256" key="9">
    <source>
        <dbReference type="ARBA" id="ARBA00023136"/>
    </source>
</evidence>
<evidence type="ECO:0000256" key="2">
    <source>
        <dbReference type="ARBA" id="ARBA00009592"/>
    </source>
</evidence>
<dbReference type="PROSITE" id="PS51450">
    <property type="entry name" value="LRR"/>
    <property type="match status" value="2"/>
</dbReference>
<keyword evidence="9 11" id="KW-0472">Membrane</keyword>
<dbReference type="FunFam" id="3.80.10.10:FF:000095">
    <property type="entry name" value="LRR receptor-like serine/threonine-protein kinase GSO1"/>
    <property type="match status" value="1"/>
</dbReference>
<dbReference type="Gene3D" id="3.80.10.10">
    <property type="entry name" value="Ribonuclease Inhibitor"/>
    <property type="match status" value="3"/>
</dbReference>
<dbReference type="InterPro" id="IPR013210">
    <property type="entry name" value="LRR_N_plant-typ"/>
</dbReference>
<keyword evidence="5 11" id="KW-0812">Transmembrane</keyword>
<evidence type="ECO:0000256" key="11">
    <source>
        <dbReference type="SAM" id="Phobius"/>
    </source>
</evidence>
<name>A0AAV9LMA7_9SOLN</name>
<evidence type="ECO:0000313" key="15">
    <source>
        <dbReference type="Proteomes" id="UP001311915"/>
    </source>
</evidence>
<dbReference type="GO" id="GO:0050832">
    <property type="term" value="P:defense response to fungus"/>
    <property type="evidence" value="ECO:0007669"/>
    <property type="project" value="UniProtKB-ARBA"/>
</dbReference>
<dbReference type="InterPro" id="IPR032675">
    <property type="entry name" value="LRR_dom_sf"/>
</dbReference>
<dbReference type="SUPFAM" id="SSF52058">
    <property type="entry name" value="L domain-like"/>
    <property type="match status" value="2"/>
</dbReference>
<dbReference type="Proteomes" id="UP001311915">
    <property type="component" value="Unassembled WGS sequence"/>
</dbReference>
<dbReference type="AlphaFoldDB" id="A0AAV9LMA7"/>
<dbReference type="InterPro" id="IPR003591">
    <property type="entry name" value="Leu-rich_rpt_typical-subtyp"/>
</dbReference>
<gene>
    <name evidence="14" type="ORF">R3W88_030621</name>
</gene>
<dbReference type="PANTHER" id="PTHR48061">
    <property type="entry name" value="LEUCINE-RICH REPEAT RECEPTOR PROTEIN KINASE EMS1-LIKE-RELATED"/>
    <property type="match status" value="1"/>
</dbReference>
<feature type="transmembrane region" description="Helical" evidence="11">
    <location>
        <begin position="762"/>
        <end position="785"/>
    </location>
</feature>
<reference evidence="14 15" key="1">
    <citation type="submission" date="2023-10" db="EMBL/GenBank/DDBJ databases">
        <title>Genome-Wide Identification Analysis in wild type Solanum Pinnatisectum Reveals Some Genes Defensing Phytophthora Infestans.</title>
        <authorList>
            <person name="Sun C."/>
        </authorList>
    </citation>
    <scope>NUCLEOTIDE SEQUENCE [LARGE SCALE GENOMIC DNA]</scope>
    <source>
        <strain evidence="14">LQN</strain>
        <tissue evidence="14">Leaf</tissue>
    </source>
</reference>
<dbReference type="PRINTS" id="PR00019">
    <property type="entry name" value="LEURICHRPT"/>
</dbReference>
<keyword evidence="15" id="KW-1185">Reference proteome</keyword>
<accession>A0AAV9LMA7</accession>
<keyword evidence="10" id="KW-0325">Glycoprotein</keyword>
<evidence type="ECO:0000256" key="1">
    <source>
        <dbReference type="ARBA" id="ARBA00004251"/>
    </source>
</evidence>
<dbReference type="Pfam" id="PF00560">
    <property type="entry name" value="LRR_1"/>
    <property type="match status" value="7"/>
</dbReference>
<evidence type="ECO:0000256" key="6">
    <source>
        <dbReference type="ARBA" id="ARBA00022729"/>
    </source>
</evidence>
<evidence type="ECO:0000256" key="12">
    <source>
        <dbReference type="SAM" id="SignalP"/>
    </source>
</evidence>
<feature type="signal peptide" evidence="12">
    <location>
        <begin position="1"/>
        <end position="25"/>
    </location>
</feature>
<dbReference type="SMART" id="SM00369">
    <property type="entry name" value="LRR_TYP"/>
    <property type="match status" value="10"/>
</dbReference>
<dbReference type="Pfam" id="PF13855">
    <property type="entry name" value="LRR_8"/>
    <property type="match status" value="1"/>
</dbReference>
<keyword evidence="8 11" id="KW-1133">Transmembrane helix</keyword>
<evidence type="ECO:0000256" key="5">
    <source>
        <dbReference type="ARBA" id="ARBA00022692"/>
    </source>
</evidence>
<keyword evidence="6 12" id="KW-0732">Signal</keyword>
<evidence type="ECO:0000256" key="3">
    <source>
        <dbReference type="ARBA" id="ARBA00022475"/>
    </source>
</evidence>
<dbReference type="GO" id="GO:0005886">
    <property type="term" value="C:plasma membrane"/>
    <property type="evidence" value="ECO:0007669"/>
    <property type="project" value="UniProtKB-SubCell"/>
</dbReference>
<comment type="subcellular location">
    <subcellularLocation>
        <location evidence="1">Cell membrane</location>
        <topology evidence="1">Single-pass type I membrane protein</topology>
    </subcellularLocation>
</comment>
<proteinExistence type="inferred from homology"/>
<dbReference type="Pfam" id="PF08263">
    <property type="entry name" value="LRRNT_2"/>
    <property type="match status" value="1"/>
</dbReference>
<dbReference type="PANTHER" id="PTHR48061:SF36">
    <property type="entry name" value="RECEPTOR-LIKE PROTEIN 12"/>
    <property type="match status" value="1"/>
</dbReference>
<protein>
    <recommendedName>
        <fullName evidence="13">Leucine-rich repeat-containing N-terminal plant-type domain-containing protein</fullName>
    </recommendedName>
</protein>
<evidence type="ECO:0000256" key="7">
    <source>
        <dbReference type="ARBA" id="ARBA00022737"/>
    </source>
</evidence>
<feature type="domain" description="Leucine-rich repeat-containing N-terminal plant-type" evidence="13">
    <location>
        <begin position="56"/>
        <end position="74"/>
    </location>
</feature>
<keyword evidence="3" id="KW-1003">Cell membrane</keyword>
<keyword evidence="4" id="KW-0433">Leucine-rich repeat</keyword>